<dbReference type="RefSeq" id="WP_102296406.1">
    <property type="nucleotide sequence ID" value="NZ_JAAHTI010000001.1"/>
</dbReference>
<evidence type="ECO:0000256" key="2">
    <source>
        <dbReference type="SAM" id="MobiDB-lite"/>
    </source>
</evidence>
<name>A0AA44VST4_9VIBR</name>
<comment type="caution">
    <text evidence="3">The sequence shown here is derived from an EMBL/GenBank/DDBJ whole genome shotgun (WGS) entry which is preliminary data.</text>
</comment>
<gene>
    <name evidence="3" type="ORF">BCV38_04400</name>
</gene>
<feature type="region of interest" description="Disordered" evidence="2">
    <location>
        <begin position="446"/>
        <end position="467"/>
    </location>
</feature>
<evidence type="ECO:0000313" key="3">
    <source>
        <dbReference type="EMBL" id="PME29324.1"/>
    </source>
</evidence>
<sequence length="467" mass="53915">MSKISYPRTETKRATQSMCRELIKRIESLLLKGHLTEAEIEELIALISHINWAYGARSYRLKALRRIHDLRQRVLREQEERFKQELDVYYQKQAELKKQRKAAIEAGNEVKMLDAQLTSLLHSIALHKDFINDTNELKLEIQTATLLLTSSHDVRSIADKLNQPFEDDSSFKPYNFKELADTNGSKYDHDQYGEILRETDLEQVDITQYEERAKNINRDKLISEAERSQLESEVDNLNTLSIDARKAIFDGWMKGGITHVDNEFEELKDANKCIQVLNDFGVMFDTYSELGKRGVGQDMFHQYGYQKEHYPPYSCFTERLKIGKESRGNIPLIDGLNNYNEKKALCFAIFDGQHIGEEHYKATRASEAFMKELQAKGENATLGQWLDKAVEWNAEIFTERLERDAKEPYDRDALAKQGRKAAVAMRNVTQAHFVSLEGSNVLSLKLENGKHRNKPSPKTASRDQNDL</sequence>
<dbReference type="Proteomes" id="UP000239763">
    <property type="component" value="Unassembled WGS sequence"/>
</dbReference>
<proteinExistence type="predicted"/>
<evidence type="ECO:0000313" key="4">
    <source>
        <dbReference type="Proteomes" id="UP000239763"/>
    </source>
</evidence>
<accession>A0AA44VST4</accession>
<organism evidence="3 4">
    <name type="scientific">Vibrio lentus</name>
    <dbReference type="NCBI Taxonomy" id="136468"/>
    <lineage>
        <taxon>Bacteria</taxon>
        <taxon>Pseudomonadati</taxon>
        <taxon>Pseudomonadota</taxon>
        <taxon>Gammaproteobacteria</taxon>
        <taxon>Vibrionales</taxon>
        <taxon>Vibrionaceae</taxon>
        <taxon>Vibrio</taxon>
    </lineage>
</organism>
<feature type="coiled-coil region" evidence="1">
    <location>
        <begin position="206"/>
        <end position="233"/>
    </location>
</feature>
<reference evidence="3 4" key="1">
    <citation type="journal article" date="2018" name="Nature">
        <title>A major lineage of non-tailed dsDNA viruses as unrecognized killers of marine bacteria.</title>
        <authorList>
            <person name="Kauffman K.M."/>
            <person name="Hussain F.A."/>
            <person name="Yang J."/>
            <person name="Arevalo P."/>
            <person name="Brown J.M."/>
            <person name="Chang W.K."/>
            <person name="VanInsberghe D."/>
            <person name="Elsherbini J."/>
            <person name="Sharma R.S."/>
            <person name="Cutler M.B."/>
            <person name="Kelly L."/>
            <person name="Polz M.F."/>
        </authorList>
    </citation>
    <scope>NUCLEOTIDE SEQUENCE [LARGE SCALE GENOMIC DNA]</scope>
    <source>
        <strain evidence="3 4">10N.286.55.E1</strain>
    </source>
</reference>
<evidence type="ECO:0000256" key="1">
    <source>
        <dbReference type="SAM" id="Coils"/>
    </source>
</evidence>
<dbReference type="AlphaFoldDB" id="A0AA44VST4"/>
<protein>
    <submittedName>
        <fullName evidence="3">Uncharacterized protein</fullName>
    </submittedName>
</protein>
<dbReference type="EMBL" id="MCSB01000013">
    <property type="protein sequence ID" value="PME29324.1"/>
    <property type="molecule type" value="Genomic_DNA"/>
</dbReference>
<keyword evidence="4" id="KW-1185">Reference proteome</keyword>
<keyword evidence="1" id="KW-0175">Coiled coil</keyword>